<dbReference type="STRING" id="906968.Trebr_1831"/>
<evidence type="ECO:0000256" key="3">
    <source>
        <dbReference type="ARBA" id="ARBA00022679"/>
    </source>
</evidence>
<dbReference type="eggNOG" id="COG0204">
    <property type="taxonomic scope" value="Bacteria"/>
</dbReference>
<sequence length="252" mass="28398">MTNFITIGCFLVALGGPAILNIFAYPISRKLSVKISDYIVRVCAPRLFSILSTYKNFKFCGDKNLKSELPEQFLIVSNHQSLLDIPLYMRFLRDKKLRFVAKAELGRHVPLVSEMLRAHEHAMIPRTGSPSVAMKTLDSFAERVVARAQIPVIFPEGTRSRDGNLGSFYAAGFRRLLDRAPMPVAVCALDGGYKVSTLDGIMRKLHNGLYHVKILKIYPAPTSKQEQMRILEESKVLIQRQLDEWRAGTDAC</sequence>
<keyword evidence="8" id="KW-1185">Reference proteome</keyword>
<dbReference type="RefSeq" id="WP_013758955.1">
    <property type="nucleotide sequence ID" value="NC_015500.1"/>
</dbReference>
<dbReference type="GO" id="GO:0003841">
    <property type="term" value="F:1-acylglycerol-3-phosphate O-acyltransferase activity"/>
    <property type="evidence" value="ECO:0007669"/>
    <property type="project" value="TreeGrafter"/>
</dbReference>
<name>F4LIM6_TREBD</name>
<dbReference type="OrthoDB" id="9803035at2"/>
<dbReference type="SMART" id="SM00563">
    <property type="entry name" value="PlsC"/>
    <property type="match status" value="1"/>
</dbReference>
<keyword evidence="2" id="KW-0444">Lipid biosynthesis</keyword>
<dbReference type="EMBL" id="CP002696">
    <property type="protein sequence ID" value="AEE17251.1"/>
    <property type="molecule type" value="Genomic_DNA"/>
</dbReference>
<keyword evidence="3" id="KW-0808">Transferase</keyword>
<comment type="pathway">
    <text evidence="1">Lipid metabolism.</text>
</comment>
<dbReference type="Pfam" id="PF01553">
    <property type="entry name" value="Acyltransferase"/>
    <property type="match status" value="1"/>
</dbReference>
<dbReference type="HOGENOM" id="CLU_1102396_0_0_12"/>
<dbReference type="InterPro" id="IPR002123">
    <property type="entry name" value="Plipid/glycerol_acylTrfase"/>
</dbReference>
<evidence type="ECO:0000313" key="8">
    <source>
        <dbReference type="Proteomes" id="UP000006546"/>
    </source>
</evidence>
<dbReference type="GO" id="GO:0006654">
    <property type="term" value="P:phosphatidic acid biosynthetic process"/>
    <property type="evidence" value="ECO:0007669"/>
    <property type="project" value="TreeGrafter"/>
</dbReference>
<evidence type="ECO:0000256" key="4">
    <source>
        <dbReference type="ARBA" id="ARBA00023098"/>
    </source>
</evidence>
<evidence type="ECO:0000256" key="1">
    <source>
        <dbReference type="ARBA" id="ARBA00005189"/>
    </source>
</evidence>
<keyword evidence="4" id="KW-0443">Lipid metabolism</keyword>
<dbReference type="Proteomes" id="UP000006546">
    <property type="component" value="Chromosome"/>
</dbReference>
<feature type="domain" description="Phospholipid/glycerol acyltransferase" evidence="6">
    <location>
        <begin position="73"/>
        <end position="192"/>
    </location>
</feature>
<accession>F4LIM6</accession>
<gene>
    <name evidence="7" type="ordered locus">Trebr_1831</name>
</gene>
<evidence type="ECO:0000313" key="7">
    <source>
        <dbReference type="EMBL" id="AEE17251.1"/>
    </source>
</evidence>
<evidence type="ECO:0000256" key="5">
    <source>
        <dbReference type="ARBA" id="ARBA00023315"/>
    </source>
</evidence>
<dbReference type="PANTHER" id="PTHR10434:SF64">
    <property type="entry name" value="1-ACYL-SN-GLYCEROL-3-PHOSPHATE ACYLTRANSFERASE-RELATED"/>
    <property type="match status" value="1"/>
</dbReference>
<evidence type="ECO:0000256" key="2">
    <source>
        <dbReference type="ARBA" id="ARBA00022516"/>
    </source>
</evidence>
<keyword evidence="5 7" id="KW-0012">Acyltransferase</keyword>
<protein>
    <submittedName>
        <fullName evidence="7">Phospholipid/glycerol acyltransferase</fullName>
    </submittedName>
</protein>
<dbReference type="PANTHER" id="PTHR10434">
    <property type="entry name" value="1-ACYL-SN-GLYCEROL-3-PHOSPHATE ACYLTRANSFERASE"/>
    <property type="match status" value="1"/>
</dbReference>
<proteinExistence type="predicted"/>
<reference evidence="8" key="1">
    <citation type="submission" date="2011-04" db="EMBL/GenBank/DDBJ databases">
        <title>The complete genome of Treponema brennaborense DSM 12168.</title>
        <authorList>
            <person name="Lucas S."/>
            <person name="Han J."/>
            <person name="Lapidus A."/>
            <person name="Bruce D."/>
            <person name="Goodwin L."/>
            <person name="Pitluck S."/>
            <person name="Peters L."/>
            <person name="Kyrpides N."/>
            <person name="Mavromatis K."/>
            <person name="Ivanova N."/>
            <person name="Mikhailova N."/>
            <person name="Pagani I."/>
            <person name="Teshima H."/>
            <person name="Detter J.C."/>
            <person name="Tapia R."/>
            <person name="Han C."/>
            <person name="Land M."/>
            <person name="Hauser L."/>
            <person name="Markowitz V."/>
            <person name="Cheng J.-F."/>
            <person name="Hugenholtz P."/>
            <person name="Woyke T."/>
            <person name="Wu D."/>
            <person name="Gronow S."/>
            <person name="Wellnitz S."/>
            <person name="Brambilla E."/>
            <person name="Klenk H.-P."/>
            <person name="Eisen J.A."/>
        </authorList>
    </citation>
    <scope>NUCLEOTIDE SEQUENCE [LARGE SCALE GENOMIC DNA]</scope>
    <source>
        <strain evidence="8">DSM 12168 / CIP 105900 / DD5/3</strain>
    </source>
</reference>
<dbReference type="KEGG" id="tbe:Trebr_1831"/>
<evidence type="ECO:0000259" key="6">
    <source>
        <dbReference type="SMART" id="SM00563"/>
    </source>
</evidence>
<dbReference type="SUPFAM" id="SSF69593">
    <property type="entry name" value="Glycerol-3-phosphate (1)-acyltransferase"/>
    <property type="match status" value="1"/>
</dbReference>
<dbReference type="CDD" id="cd07989">
    <property type="entry name" value="LPLAT_AGPAT-like"/>
    <property type="match status" value="1"/>
</dbReference>
<organism evidence="7 8">
    <name type="scientific">Treponema brennaborense (strain DSM 12168 / CIP 105900 / DD5/3)</name>
    <dbReference type="NCBI Taxonomy" id="906968"/>
    <lineage>
        <taxon>Bacteria</taxon>
        <taxon>Pseudomonadati</taxon>
        <taxon>Spirochaetota</taxon>
        <taxon>Spirochaetia</taxon>
        <taxon>Spirochaetales</taxon>
        <taxon>Treponemataceae</taxon>
        <taxon>Treponema</taxon>
    </lineage>
</organism>
<dbReference type="AlphaFoldDB" id="F4LIM6"/>